<gene>
    <name evidence="12" type="ORF">GDO81_014697</name>
</gene>
<reference evidence="12" key="1">
    <citation type="thesis" date="2020" institute="ProQuest LLC" country="789 East Eisenhower Parkway, Ann Arbor, MI, USA">
        <title>Comparative Genomics and Chromosome Evolution.</title>
        <authorList>
            <person name="Mudd A.B."/>
        </authorList>
    </citation>
    <scope>NUCLEOTIDE SEQUENCE</scope>
    <source>
        <strain evidence="12">237g6f4</strain>
        <tissue evidence="12">Blood</tissue>
    </source>
</reference>
<comment type="similarity">
    <text evidence="8">Belongs to the chemokine-like receptor (CMKLR) family.</text>
</comment>
<feature type="transmembrane region" description="Helical" evidence="10">
    <location>
        <begin position="81"/>
        <end position="106"/>
    </location>
</feature>
<evidence type="ECO:0000313" key="12">
    <source>
        <dbReference type="EMBL" id="KAG8570094.1"/>
    </source>
</evidence>
<sequence>MDPINHHATFPNMTGHLDNTELSSNEDQETNHTAIHFEVDIIIQKVSISIYSIIFILGIIGNGLVIWIAGFRMKKTISAVWFLNLAIADLLCCASIPLLFVVLVYHSESETFVIHVLFDILIIITMNVSVFILTAVSIDRWVSVMWPFWAKVHRTQKLVRIIVAIIWVVSVTLNGSVYYYYLIYIDFRVSNYTAWTIHLIRFIIMFLIPFIIITTCYVTIFLKLRKSKRPQRSRRPYRIITAVILCFFICWAPYYTWGLTPKYYIFDIQSQIVITILICLAYLNSCINPIIYVFMGQDFRHNFLRSIPFRVEKALSENHNDPYKEEDLEPTPTTDD</sequence>
<dbReference type="PROSITE" id="PS50262">
    <property type="entry name" value="G_PROTEIN_RECEP_F1_2"/>
    <property type="match status" value="1"/>
</dbReference>
<evidence type="ECO:0000256" key="7">
    <source>
        <dbReference type="ARBA" id="ARBA00023224"/>
    </source>
</evidence>
<evidence type="ECO:0000313" key="13">
    <source>
        <dbReference type="Proteomes" id="UP000824782"/>
    </source>
</evidence>
<dbReference type="GO" id="GO:0007200">
    <property type="term" value="P:phospholipase C-activating G protein-coupled receptor signaling pathway"/>
    <property type="evidence" value="ECO:0007669"/>
    <property type="project" value="TreeGrafter"/>
</dbReference>
<dbReference type="PANTHER" id="PTHR24225:SF73">
    <property type="entry name" value="C3A ANAPHYLATOXIN CHEMOTACTIC RECEPTOR-LIKE"/>
    <property type="match status" value="1"/>
</dbReference>
<dbReference type="SUPFAM" id="SSF81321">
    <property type="entry name" value="Family A G protein-coupled receptor-like"/>
    <property type="match status" value="1"/>
</dbReference>
<evidence type="ECO:0000256" key="3">
    <source>
        <dbReference type="ARBA" id="ARBA00022989"/>
    </source>
</evidence>
<evidence type="ECO:0000256" key="10">
    <source>
        <dbReference type="SAM" id="Phobius"/>
    </source>
</evidence>
<keyword evidence="2 9" id="KW-0812">Transmembrane</keyword>
<protein>
    <recommendedName>
        <fullName evidence="11">G-protein coupled receptors family 1 profile domain-containing protein</fullName>
    </recommendedName>
</protein>
<dbReference type="InterPro" id="IPR000826">
    <property type="entry name" value="Formyl_rcpt-rel"/>
</dbReference>
<keyword evidence="3 10" id="KW-1133">Transmembrane helix</keyword>
<feature type="domain" description="G-protein coupled receptors family 1 profile" evidence="11">
    <location>
        <begin position="61"/>
        <end position="292"/>
    </location>
</feature>
<dbReference type="EMBL" id="WNYA01000006">
    <property type="protein sequence ID" value="KAG8570094.1"/>
    <property type="molecule type" value="Genomic_DNA"/>
</dbReference>
<dbReference type="Gene3D" id="1.20.1070.10">
    <property type="entry name" value="Rhodopsin 7-helix transmembrane proteins"/>
    <property type="match status" value="1"/>
</dbReference>
<keyword evidence="13" id="KW-1185">Reference proteome</keyword>
<feature type="transmembrane region" description="Helical" evidence="10">
    <location>
        <begin position="112"/>
        <end position="138"/>
    </location>
</feature>
<feature type="transmembrane region" description="Helical" evidence="10">
    <location>
        <begin position="202"/>
        <end position="224"/>
    </location>
</feature>
<dbReference type="GO" id="GO:0007204">
    <property type="term" value="P:positive regulation of cytosolic calcium ion concentration"/>
    <property type="evidence" value="ECO:0007669"/>
    <property type="project" value="TreeGrafter"/>
</dbReference>
<dbReference type="GO" id="GO:0005886">
    <property type="term" value="C:plasma membrane"/>
    <property type="evidence" value="ECO:0007669"/>
    <property type="project" value="TreeGrafter"/>
</dbReference>
<keyword evidence="6 9" id="KW-0675">Receptor</keyword>
<evidence type="ECO:0000256" key="4">
    <source>
        <dbReference type="ARBA" id="ARBA00023040"/>
    </source>
</evidence>
<dbReference type="InterPro" id="IPR000276">
    <property type="entry name" value="GPCR_Rhodpsn"/>
</dbReference>
<dbReference type="AlphaFoldDB" id="A0AAV7BC01"/>
<feature type="transmembrane region" description="Helical" evidence="10">
    <location>
        <begin position="48"/>
        <end position="69"/>
    </location>
</feature>
<keyword evidence="4 9" id="KW-0297">G-protein coupled receptor</keyword>
<dbReference type="PANTHER" id="PTHR24225">
    <property type="entry name" value="CHEMOTACTIC RECEPTOR"/>
    <property type="match status" value="1"/>
</dbReference>
<proteinExistence type="inferred from homology"/>
<dbReference type="Pfam" id="PF00001">
    <property type="entry name" value="7tm_1"/>
    <property type="match status" value="1"/>
</dbReference>
<feature type="transmembrane region" description="Helical" evidence="10">
    <location>
        <begin position="236"/>
        <end position="256"/>
    </location>
</feature>
<dbReference type="GO" id="GO:0006954">
    <property type="term" value="P:inflammatory response"/>
    <property type="evidence" value="ECO:0007669"/>
    <property type="project" value="TreeGrafter"/>
</dbReference>
<evidence type="ECO:0000256" key="5">
    <source>
        <dbReference type="ARBA" id="ARBA00023136"/>
    </source>
</evidence>
<evidence type="ECO:0000256" key="2">
    <source>
        <dbReference type="ARBA" id="ARBA00022692"/>
    </source>
</evidence>
<feature type="transmembrane region" description="Helical" evidence="10">
    <location>
        <begin position="158"/>
        <end position="182"/>
    </location>
</feature>
<keyword evidence="5 10" id="KW-0472">Membrane</keyword>
<dbReference type="GO" id="GO:0004875">
    <property type="term" value="F:complement receptor activity"/>
    <property type="evidence" value="ECO:0007669"/>
    <property type="project" value="TreeGrafter"/>
</dbReference>
<evidence type="ECO:0000256" key="8">
    <source>
        <dbReference type="ARBA" id="ARBA00025736"/>
    </source>
</evidence>
<dbReference type="PRINTS" id="PR00526">
    <property type="entry name" value="FMETLEUPHER"/>
</dbReference>
<dbReference type="Proteomes" id="UP000824782">
    <property type="component" value="Unassembled WGS sequence"/>
</dbReference>
<comment type="similarity">
    <text evidence="9">Belongs to the G-protein coupled receptor 1 family.</text>
</comment>
<evidence type="ECO:0000256" key="1">
    <source>
        <dbReference type="ARBA" id="ARBA00004141"/>
    </source>
</evidence>
<dbReference type="GO" id="GO:0004982">
    <property type="term" value="F:N-formyl peptide receptor activity"/>
    <property type="evidence" value="ECO:0007669"/>
    <property type="project" value="TreeGrafter"/>
</dbReference>
<evidence type="ECO:0000259" key="11">
    <source>
        <dbReference type="PROSITE" id="PS50262"/>
    </source>
</evidence>
<keyword evidence="7 9" id="KW-0807">Transducer</keyword>
<comment type="caution">
    <text evidence="12">The sequence shown here is derived from an EMBL/GenBank/DDBJ whole genome shotgun (WGS) entry which is preliminary data.</text>
</comment>
<name>A0AAV7BC01_ENGPU</name>
<dbReference type="PROSITE" id="PS00237">
    <property type="entry name" value="G_PROTEIN_RECEP_F1_1"/>
    <property type="match status" value="1"/>
</dbReference>
<feature type="transmembrane region" description="Helical" evidence="10">
    <location>
        <begin position="268"/>
        <end position="295"/>
    </location>
</feature>
<evidence type="ECO:0000256" key="6">
    <source>
        <dbReference type="ARBA" id="ARBA00023170"/>
    </source>
</evidence>
<dbReference type="EMBL" id="WNYA01000006">
    <property type="protein sequence ID" value="KAG8570095.1"/>
    <property type="molecule type" value="Genomic_DNA"/>
</dbReference>
<dbReference type="PRINTS" id="PR00237">
    <property type="entry name" value="GPCRRHODOPSN"/>
</dbReference>
<accession>A0AAV7BC01</accession>
<dbReference type="InterPro" id="IPR017452">
    <property type="entry name" value="GPCR_Rhodpsn_7TM"/>
</dbReference>
<evidence type="ECO:0000256" key="9">
    <source>
        <dbReference type="RuleBase" id="RU000688"/>
    </source>
</evidence>
<comment type="subcellular location">
    <subcellularLocation>
        <location evidence="1">Membrane</location>
        <topology evidence="1">Multi-pass membrane protein</topology>
    </subcellularLocation>
</comment>
<organism evidence="12 13">
    <name type="scientific">Engystomops pustulosus</name>
    <name type="common">Tungara frog</name>
    <name type="synonym">Physalaemus pustulosus</name>
    <dbReference type="NCBI Taxonomy" id="76066"/>
    <lineage>
        <taxon>Eukaryota</taxon>
        <taxon>Metazoa</taxon>
        <taxon>Chordata</taxon>
        <taxon>Craniata</taxon>
        <taxon>Vertebrata</taxon>
        <taxon>Euteleostomi</taxon>
        <taxon>Amphibia</taxon>
        <taxon>Batrachia</taxon>
        <taxon>Anura</taxon>
        <taxon>Neobatrachia</taxon>
        <taxon>Hyloidea</taxon>
        <taxon>Leptodactylidae</taxon>
        <taxon>Leiuperinae</taxon>
        <taxon>Engystomops</taxon>
    </lineage>
</organism>